<keyword evidence="3" id="KW-1185">Reference proteome</keyword>
<dbReference type="GeneID" id="54573235"/>
<keyword evidence="1" id="KW-0472">Membrane</keyword>
<organism evidence="2 3">
    <name type="scientific">Trematosphaeria pertusa</name>
    <dbReference type="NCBI Taxonomy" id="390896"/>
    <lineage>
        <taxon>Eukaryota</taxon>
        <taxon>Fungi</taxon>
        <taxon>Dikarya</taxon>
        <taxon>Ascomycota</taxon>
        <taxon>Pezizomycotina</taxon>
        <taxon>Dothideomycetes</taxon>
        <taxon>Pleosporomycetidae</taxon>
        <taxon>Pleosporales</taxon>
        <taxon>Massarineae</taxon>
        <taxon>Trematosphaeriaceae</taxon>
        <taxon>Trematosphaeria</taxon>
    </lineage>
</organism>
<dbReference type="EMBL" id="ML987190">
    <property type="protein sequence ID" value="KAF2254835.1"/>
    <property type="molecule type" value="Genomic_DNA"/>
</dbReference>
<keyword evidence="1" id="KW-0812">Transmembrane</keyword>
<feature type="transmembrane region" description="Helical" evidence="1">
    <location>
        <begin position="26"/>
        <end position="43"/>
    </location>
</feature>
<evidence type="ECO:0000313" key="2">
    <source>
        <dbReference type="EMBL" id="KAF2254835.1"/>
    </source>
</evidence>
<dbReference type="AlphaFoldDB" id="A0A6A6IWA9"/>
<evidence type="ECO:0000313" key="3">
    <source>
        <dbReference type="Proteomes" id="UP000800094"/>
    </source>
</evidence>
<keyword evidence="1" id="KW-1133">Transmembrane helix</keyword>
<dbReference type="Proteomes" id="UP000800094">
    <property type="component" value="Unassembled WGS sequence"/>
</dbReference>
<protein>
    <submittedName>
        <fullName evidence="2">Uncharacterized protein</fullName>
    </submittedName>
</protein>
<dbReference type="RefSeq" id="XP_033689839.1">
    <property type="nucleotide sequence ID" value="XM_033819905.1"/>
</dbReference>
<sequence>METASIVLLTLVLLLATQGRLMRIQLVWMIPLQVILAIIQLRFPMIPSHNAVGSADTVLMVATVDTSFDVGQNLISVLSLRSSHGRRRLCTFLTKMIILCFNFMECLVIVGSSFKLC</sequence>
<feature type="transmembrane region" description="Helical" evidence="1">
    <location>
        <begin position="89"/>
        <end position="114"/>
    </location>
</feature>
<proteinExistence type="predicted"/>
<accession>A0A6A6IWA9</accession>
<name>A0A6A6IWA9_9PLEO</name>
<gene>
    <name evidence="2" type="ORF">BU26DRAFT_146278</name>
</gene>
<evidence type="ECO:0000256" key="1">
    <source>
        <dbReference type="SAM" id="Phobius"/>
    </source>
</evidence>
<reference evidence="2" key="1">
    <citation type="journal article" date="2020" name="Stud. Mycol.">
        <title>101 Dothideomycetes genomes: a test case for predicting lifestyles and emergence of pathogens.</title>
        <authorList>
            <person name="Haridas S."/>
            <person name="Albert R."/>
            <person name="Binder M."/>
            <person name="Bloem J."/>
            <person name="Labutti K."/>
            <person name="Salamov A."/>
            <person name="Andreopoulos B."/>
            <person name="Baker S."/>
            <person name="Barry K."/>
            <person name="Bills G."/>
            <person name="Bluhm B."/>
            <person name="Cannon C."/>
            <person name="Castanera R."/>
            <person name="Culley D."/>
            <person name="Daum C."/>
            <person name="Ezra D."/>
            <person name="Gonzalez J."/>
            <person name="Henrissat B."/>
            <person name="Kuo A."/>
            <person name="Liang C."/>
            <person name="Lipzen A."/>
            <person name="Lutzoni F."/>
            <person name="Magnuson J."/>
            <person name="Mondo S."/>
            <person name="Nolan M."/>
            <person name="Ohm R."/>
            <person name="Pangilinan J."/>
            <person name="Park H.-J."/>
            <person name="Ramirez L."/>
            <person name="Alfaro M."/>
            <person name="Sun H."/>
            <person name="Tritt A."/>
            <person name="Yoshinaga Y."/>
            <person name="Zwiers L.-H."/>
            <person name="Turgeon B."/>
            <person name="Goodwin S."/>
            <person name="Spatafora J."/>
            <person name="Crous P."/>
            <person name="Grigoriev I."/>
        </authorList>
    </citation>
    <scope>NUCLEOTIDE SEQUENCE</scope>
    <source>
        <strain evidence="2">CBS 122368</strain>
    </source>
</reference>